<organism evidence="3 4">
    <name type="scientific">Monilinia fructicola</name>
    <name type="common">Brown rot fungus</name>
    <name type="synonym">Ciboria fructicola</name>
    <dbReference type="NCBI Taxonomy" id="38448"/>
    <lineage>
        <taxon>Eukaryota</taxon>
        <taxon>Fungi</taxon>
        <taxon>Dikarya</taxon>
        <taxon>Ascomycota</taxon>
        <taxon>Pezizomycotina</taxon>
        <taxon>Leotiomycetes</taxon>
        <taxon>Helotiales</taxon>
        <taxon>Sclerotiniaceae</taxon>
        <taxon>Monilinia</taxon>
    </lineage>
</organism>
<feature type="region of interest" description="Disordered" evidence="1">
    <location>
        <begin position="1"/>
        <end position="76"/>
    </location>
</feature>
<name>A0A5M9K3L2_MONFR</name>
<dbReference type="AlphaFoldDB" id="A0A5M9K3L2"/>
<gene>
    <name evidence="3" type="ORF">EYC84_005020</name>
</gene>
<dbReference type="EMBL" id="VICG01000003">
    <property type="protein sequence ID" value="KAA8573435.1"/>
    <property type="molecule type" value="Genomic_DNA"/>
</dbReference>
<feature type="region of interest" description="Disordered" evidence="1">
    <location>
        <begin position="91"/>
        <end position="121"/>
    </location>
</feature>
<feature type="compositionally biased region" description="Polar residues" evidence="1">
    <location>
        <begin position="26"/>
        <end position="37"/>
    </location>
</feature>
<comment type="caution">
    <text evidence="3">The sequence shown here is derived from an EMBL/GenBank/DDBJ whole genome shotgun (WGS) entry which is preliminary data.</text>
</comment>
<dbReference type="Pfam" id="PF20150">
    <property type="entry name" value="2EXR"/>
    <property type="match status" value="1"/>
</dbReference>
<dbReference type="Proteomes" id="UP000322873">
    <property type="component" value="Unassembled WGS sequence"/>
</dbReference>
<accession>A0A5M9K3L2</accession>
<dbReference type="InterPro" id="IPR045518">
    <property type="entry name" value="2EXR"/>
</dbReference>
<proteinExistence type="predicted"/>
<feature type="compositionally biased region" description="Polar residues" evidence="1">
    <location>
        <begin position="56"/>
        <end position="72"/>
    </location>
</feature>
<sequence>MSRNNGLSSSRLTPTSSGGAWGGQGRQSNSLTASQEQYEAMPTDMTVNGGDKKQATQDSPSTATPLTNTNGRQPKGKKWAKLDLLDIAPQAGPSYLPFQQKRKPPPPFSPRHHKGPHRGINIEGESLGEIADRVARLELKQANKPLTDFPPFSRLRPEIRFKICKFAAHGEARILELILHPDFPCPAPRTPETVAENVIDEIDFSGHNHRIFQVSKPGQKVPGVMHASRECRREGMLVFEKRYINSHPEAYPYADNDERPWTWYNPHRDIIVFGEDTCIRTVVDFFREKANEKYARVAFRGANMIGTCERRCDFDTWEYPHGDDIELCLQGLGIGGGGVDIMDVLHGVDADIVLNTMVPGAPGVEWANGNYPDFNFVSLDPPVKVDRGKSLKYDAIVVPTKDIGKLLYRNSKFLYDLGHKTKVDIIPSGKAYPGEKHREIDLYNGTEEGIGKVKEEIQKQLLVDFEPIRRGPSHQGNGHGGRGHGAYGGHHRGGSQGGRGQ</sequence>
<feature type="compositionally biased region" description="Polar residues" evidence="1">
    <location>
        <begin position="1"/>
        <end position="18"/>
    </location>
</feature>
<dbReference type="VEuPathDB" id="FungiDB:MFRU_038g00350"/>
<evidence type="ECO:0000313" key="3">
    <source>
        <dbReference type="EMBL" id="KAA8573435.1"/>
    </source>
</evidence>
<evidence type="ECO:0000313" key="4">
    <source>
        <dbReference type="Proteomes" id="UP000322873"/>
    </source>
</evidence>
<feature type="region of interest" description="Disordered" evidence="1">
    <location>
        <begin position="468"/>
        <end position="501"/>
    </location>
</feature>
<protein>
    <recommendedName>
        <fullName evidence="2">2EXR domain-containing protein</fullName>
    </recommendedName>
</protein>
<feature type="domain" description="2EXR" evidence="2">
    <location>
        <begin position="149"/>
        <end position="271"/>
    </location>
</feature>
<feature type="compositionally biased region" description="Gly residues" evidence="1">
    <location>
        <begin position="477"/>
        <end position="501"/>
    </location>
</feature>
<evidence type="ECO:0000259" key="2">
    <source>
        <dbReference type="Pfam" id="PF20150"/>
    </source>
</evidence>
<feature type="compositionally biased region" description="Basic residues" evidence="1">
    <location>
        <begin position="100"/>
        <end position="117"/>
    </location>
</feature>
<reference evidence="3 4" key="1">
    <citation type="submission" date="2019-06" db="EMBL/GenBank/DDBJ databases">
        <title>Genome Sequence of the Brown Rot Fungal Pathogen Monilinia fructicola.</title>
        <authorList>
            <person name="De Miccolis Angelini R.M."/>
            <person name="Landi L."/>
            <person name="Abate D."/>
            <person name="Pollastro S."/>
            <person name="Romanazzi G."/>
            <person name="Faretra F."/>
        </authorList>
    </citation>
    <scope>NUCLEOTIDE SEQUENCE [LARGE SCALE GENOMIC DNA]</scope>
    <source>
        <strain evidence="3 4">Mfrc123</strain>
    </source>
</reference>
<keyword evidence="4" id="KW-1185">Reference proteome</keyword>
<evidence type="ECO:0000256" key="1">
    <source>
        <dbReference type="SAM" id="MobiDB-lite"/>
    </source>
</evidence>